<keyword evidence="3" id="KW-1185">Reference proteome</keyword>
<accession>A0A8J5VR47</accession>
<protein>
    <submittedName>
        <fullName evidence="2">Uncharacterized protein</fullName>
    </submittedName>
</protein>
<feature type="region of interest" description="Disordered" evidence="1">
    <location>
        <begin position="1"/>
        <end position="78"/>
    </location>
</feature>
<dbReference type="Proteomes" id="UP000729402">
    <property type="component" value="Unassembled WGS sequence"/>
</dbReference>
<dbReference type="AlphaFoldDB" id="A0A8J5VR47"/>
<dbReference type="EMBL" id="JAAALK010000287">
    <property type="protein sequence ID" value="KAG8057168.1"/>
    <property type="molecule type" value="Genomic_DNA"/>
</dbReference>
<evidence type="ECO:0000313" key="2">
    <source>
        <dbReference type="EMBL" id="KAG8057168.1"/>
    </source>
</evidence>
<reference evidence="2" key="1">
    <citation type="journal article" date="2021" name="bioRxiv">
        <title>Whole Genome Assembly and Annotation of Northern Wild Rice, Zizania palustris L., Supports a Whole Genome Duplication in the Zizania Genus.</title>
        <authorList>
            <person name="Haas M."/>
            <person name="Kono T."/>
            <person name="Macchietto M."/>
            <person name="Millas R."/>
            <person name="McGilp L."/>
            <person name="Shao M."/>
            <person name="Duquette J."/>
            <person name="Hirsch C.N."/>
            <person name="Kimball J."/>
        </authorList>
    </citation>
    <scope>NUCLEOTIDE SEQUENCE</scope>
    <source>
        <tissue evidence="2">Fresh leaf tissue</tissue>
    </source>
</reference>
<reference evidence="2" key="2">
    <citation type="submission" date="2021-02" db="EMBL/GenBank/DDBJ databases">
        <authorList>
            <person name="Kimball J.A."/>
            <person name="Haas M.W."/>
            <person name="Macchietto M."/>
            <person name="Kono T."/>
            <person name="Duquette J."/>
            <person name="Shao M."/>
        </authorList>
    </citation>
    <scope>NUCLEOTIDE SEQUENCE</scope>
    <source>
        <tissue evidence="2">Fresh leaf tissue</tissue>
    </source>
</reference>
<evidence type="ECO:0000313" key="3">
    <source>
        <dbReference type="Proteomes" id="UP000729402"/>
    </source>
</evidence>
<evidence type="ECO:0000256" key="1">
    <source>
        <dbReference type="SAM" id="MobiDB-lite"/>
    </source>
</evidence>
<proteinExistence type="predicted"/>
<gene>
    <name evidence="2" type="ORF">GUJ93_ZPchr0002g25571</name>
</gene>
<feature type="compositionally biased region" description="Basic and acidic residues" evidence="1">
    <location>
        <begin position="1"/>
        <end position="20"/>
    </location>
</feature>
<organism evidence="2 3">
    <name type="scientific">Zizania palustris</name>
    <name type="common">Northern wild rice</name>
    <dbReference type="NCBI Taxonomy" id="103762"/>
    <lineage>
        <taxon>Eukaryota</taxon>
        <taxon>Viridiplantae</taxon>
        <taxon>Streptophyta</taxon>
        <taxon>Embryophyta</taxon>
        <taxon>Tracheophyta</taxon>
        <taxon>Spermatophyta</taxon>
        <taxon>Magnoliopsida</taxon>
        <taxon>Liliopsida</taxon>
        <taxon>Poales</taxon>
        <taxon>Poaceae</taxon>
        <taxon>BOP clade</taxon>
        <taxon>Oryzoideae</taxon>
        <taxon>Oryzeae</taxon>
        <taxon>Zizaniinae</taxon>
        <taxon>Zizania</taxon>
    </lineage>
</organism>
<comment type="caution">
    <text evidence="2">The sequence shown here is derived from an EMBL/GenBank/DDBJ whole genome shotgun (WGS) entry which is preliminary data.</text>
</comment>
<name>A0A8J5VR47_ZIZPA</name>
<sequence>MGAGRSGERNGSRAADDDGPGRGIVGASARAGPTLRDSVPGSPGTYDHPAGSGRRARPARELAPPRPDERTHRRRSSG</sequence>